<dbReference type="AlphaFoldDB" id="T1GQL4"/>
<reference evidence="2" key="1">
    <citation type="submission" date="2013-02" db="EMBL/GenBank/DDBJ databases">
        <authorList>
            <person name="Hughes D."/>
        </authorList>
    </citation>
    <scope>NUCLEOTIDE SEQUENCE</scope>
    <source>
        <strain>Durham</strain>
        <strain evidence="2">NC isolate 2 -- Noor lab</strain>
    </source>
</reference>
<organism evidence="1 2">
    <name type="scientific">Megaselia scalaris</name>
    <name type="common">Humpbacked fly</name>
    <name type="synonym">Phora scalaris</name>
    <dbReference type="NCBI Taxonomy" id="36166"/>
    <lineage>
        <taxon>Eukaryota</taxon>
        <taxon>Metazoa</taxon>
        <taxon>Ecdysozoa</taxon>
        <taxon>Arthropoda</taxon>
        <taxon>Hexapoda</taxon>
        <taxon>Insecta</taxon>
        <taxon>Pterygota</taxon>
        <taxon>Neoptera</taxon>
        <taxon>Endopterygota</taxon>
        <taxon>Diptera</taxon>
        <taxon>Brachycera</taxon>
        <taxon>Muscomorpha</taxon>
        <taxon>Platypezoidea</taxon>
        <taxon>Phoridae</taxon>
        <taxon>Megaseliini</taxon>
        <taxon>Megaselia</taxon>
    </lineage>
</organism>
<accession>T1GQL4</accession>
<reference evidence="1" key="2">
    <citation type="submission" date="2015-06" db="UniProtKB">
        <authorList>
            <consortium name="EnsemblMetazoa"/>
        </authorList>
    </citation>
    <scope>IDENTIFICATION</scope>
</reference>
<dbReference type="EMBL" id="CAQQ02139885">
    <property type="status" value="NOT_ANNOTATED_CDS"/>
    <property type="molecule type" value="Genomic_DNA"/>
</dbReference>
<dbReference type="EMBL" id="CAQQ02139884">
    <property type="status" value="NOT_ANNOTATED_CDS"/>
    <property type="molecule type" value="Genomic_DNA"/>
</dbReference>
<dbReference type="EMBL" id="CAQQ02139887">
    <property type="status" value="NOT_ANNOTATED_CDS"/>
    <property type="molecule type" value="Genomic_DNA"/>
</dbReference>
<sequence>YDETEFLVDDLVESDDDFDDYDDENVDEASQQCISFSRHKTALVRANNADDMSDDMALAYIKQSDYPLKKLLFRSPNNIFKKESLISTLLPSTVCPSSVARISIKKEDTVVAAVATSATTATATTIFPASYYTF</sequence>
<name>T1GQL4_MEGSC</name>
<dbReference type="EMBL" id="CAQQ02139886">
    <property type="status" value="NOT_ANNOTATED_CDS"/>
    <property type="molecule type" value="Genomic_DNA"/>
</dbReference>
<evidence type="ECO:0000313" key="2">
    <source>
        <dbReference type="Proteomes" id="UP000015102"/>
    </source>
</evidence>
<evidence type="ECO:0000313" key="1">
    <source>
        <dbReference type="EnsemblMetazoa" id="MESCA005924-PA"/>
    </source>
</evidence>
<dbReference type="HOGENOM" id="CLU_1901480_0_0_1"/>
<dbReference type="EnsemblMetazoa" id="MESCA005924-RA">
    <property type="protein sequence ID" value="MESCA005924-PA"/>
    <property type="gene ID" value="MESCA005924"/>
</dbReference>
<dbReference type="Proteomes" id="UP000015102">
    <property type="component" value="Unassembled WGS sequence"/>
</dbReference>
<proteinExistence type="predicted"/>
<protein>
    <submittedName>
        <fullName evidence="1">Uncharacterized protein</fullName>
    </submittedName>
</protein>
<keyword evidence="2" id="KW-1185">Reference proteome</keyword>